<comment type="caution">
    <text evidence="1">The sequence shown here is derived from an EMBL/GenBank/DDBJ whole genome shotgun (WGS) entry which is preliminary data.</text>
</comment>
<protein>
    <submittedName>
        <fullName evidence="1">Uncharacterized protein</fullName>
    </submittedName>
</protein>
<keyword evidence="2" id="KW-1185">Reference proteome</keyword>
<gene>
    <name evidence="1" type="ORF">OYC61_013970</name>
</gene>
<proteinExistence type="predicted"/>
<dbReference type="NCBIfam" id="NF047331">
    <property type="entry name" value="phage_HTJ"/>
    <property type="match status" value="1"/>
</dbReference>
<organism evidence="1 2">
    <name type="scientific">Alcaligenes nematophilus</name>
    <dbReference type="NCBI Taxonomy" id="2994643"/>
    <lineage>
        <taxon>Bacteria</taxon>
        <taxon>Pseudomonadati</taxon>
        <taxon>Pseudomonadota</taxon>
        <taxon>Betaproteobacteria</taxon>
        <taxon>Burkholderiales</taxon>
        <taxon>Alcaligenaceae</taxon>
        <taxon>Alcaligenes</taxon>
    </lineage>
</organism>
<reference evidence="1" key="1">
    <citation type="submission" date="2023-08" db="EMBL/GenBank/DDBJ databases">
        <title>Study of Resistomes in environmental pathogenic environmental.</title>
        <authorList>
            <person name="Bhattacharjee A."/>
            <person name="Singh A.K."/>
        </authorList>
    </citation>
    <scope>NUCLEOTIDE SEQUENCE</scope>
    <source>
        <strain evidence="1">S1</strain>
    </source>
</reference>
<sequence length="69" mass="7841">MAYTREDLEAVNKAIASGVLKVRYGDKEVQYPSVNDLIRAKQHIVAELNAESGRRKPWVFRIRNKGKGV</sequence>
<dbReference type="EMBL" id="JAPQTC020000004">
    <property type="protein sequence ID" value="MDT8505407.1"/>
    <property type="molecule type" value="Genomic_DNA"/>
</dbReference>
<accession>A0ABU3MVA9</accession>
<evidence type="ECO:0000313" key="1">
    <source>
        <dbReference type="EMBL" id="MDT8505407.1"/>
    </source>
</evidence>
<dbReference type="Proteomes" id="UP001074635">
    <property type="component" value="Unassembled WGS sequence"/>
</dbReference>
<dbReference type="RefSeq" id="WP_009459028.1">
    <property type="nucleotide sequence ID" value="NZ_JAPKMZ010000001.1"/>
</dbReference>
<evidence type="ECO:0000313" key="2">
    <source>
        <dbReference type="Proteomes" id="UP001074635"/>
    </source>
</evidence>
<dbReference type="GeneID" id="96773717"/>
<name>A0ABU3MVA9_9BURK</name>